<sequence>MNNNQPRYKTLFAIRGSYQQMKLLIEDLKRLLSLRVPILPAVETETSLRWSLWATCAITLMWPHSFAAPLASSSLLWIPGITLLNRETPALIGEIGPHTDWPAILYDDTRATAVISAAAMTANEPYYAFRPDRIHLRRYFNTSEYMPTGSRVNLPLPYFAADVRWIDASSTNKSIYAGNAEYSDVGKPVGIRLVGATSIIMDQKWTPQGKSPKNTTIFHDIRLVAVQLPGVEPFDGPLAPDSSISERDRCRTTTKQFGKLSPVAQHQVQIINGYKEISYYDCYMLAEVAITAGMYPARDCKVVTSDTTSQSYTTCSVRRNDEALENDWLASLALDFTSETLKYTVLQNFSQPWISSDLDDYVTGMLTLGYHASWSALMRRLWNETELISFKASEPVVYVAVHKVKLYIWLGMNATLTLSAILGFGASMMVKTKRVCDTALAPLAMDLSDIVHSPGAWGLCNAASLSRQDNELPRMRWQASALRNRNESEGGDGNKFCSRKVVFADDAPLARTMDVKMDSLSELRY</sequence>
<evidence type="ECO:0000256" key="1">
    <source>
        <dbReference type="SAM" id="Phobius"/>
    </source>
</evidence>
<protein>
    <submittedName>
        <fullName evidence="2">Uncharacterized protein</fullName>
    </submittedName>
</protein>
<dbReference type="EMBL" id="JH717906">
    <property type="protein sequence ID" value="EWZ32898.1"/>
    <property type="molecule type" value="Genomic_DNA"/>
</dbReference>
<reference evidence="2" key="1">
    <citation type="submission" date="2011-06" db="EMBL/GenBank/DDBJ databases">
        <title>The Genome Sequence of Fusarium oxysporum Fo47.</title>
        <authorList>
            <consortium name="The Broad Institute Genome Sequencing Platform"/>
            <person name="Ma L.-J."/>
            <person name="Gale L.R."/>
            <person name="Schwartz D.C."/>
            <person name="Zhou S."/>
            <person name="Corby-Kistler H."/>
            <person name="Young S.K."/>
            <person name="Zeng Q."/>
            <person name="Gargeya S."/>
            <person name="Fitzgerald M."/>
            <person name="Haas B."/>
            <person name="Abouelleil A."/>
            <person name="Alvarado L."/>
            <person name="Arachchi H.M."/>
            <person name="Berlin A."/>
            <person name="Brown A."/>
            <person name="Chapman S.B."/>
            <person name="Chen Z."/>
            <person name="Dunbar C."/>
            <person name="Freedman E."/>
            <person name="Gearin G."/>
            <person name="Gellesch M."/>
            <person name="Goldberg J."/>
            <person name="Griggs A."/>
            <person name="Gujja S."/>
            <person name="Heiman D."/>
            <person name="Howarth C."/>
            <person name="Larson L."/>
            <person name="Lui A."/>
            <person name="MacDonald P.J.P."/>
            <person name="Mehta T."/>
            <person name="Montmayeur A."/>
            <person name="Murphy C."/>
            <person name="Neiman D."/>
            <person name="Pearson M."/>
            <person name="Priest M."/>
            <person name="Roberts A."/>
            <person name="Saif S."/>
            <person name="Shea T."/>
            <person name="Shenoy N."/>
            <person name="Sisk P."/>
            <person name="Stolte C."/>
            <person name="Sykes S."/>
            <person name="Wortman J."/>
            <person name="Nusbaum C."/>
            <person name="Birren B."/>
        </authorList>
    </citation>
    <scope>NUCLEOTIDE SEQUENCE [LARGE SCALE GENOMIC DNA]</scope>
    <source>
        <strain evidence="2">Fo47</strain>
    </source>
</reference>
<dbReference type="VEuPathDB" id="FungiDB:FOZG_14407"/>
<name>W9JUF1_FUSOX</name>
<dbReference type="Proteomes" id="UP000030766">
    <property type="component" value="Unassembled WGS sequence"/>
</dbReference>
<proteinExistence type="predicted"/>
<keyword evidence="1" id="KW-0472">Membrane</keyword>
<dbReference type="AlphaFoldDB" id="W9JUF1"/>
<evidence type="ECO:0000313" key="2">
    <source>
        <dbReference type="EMBL" id="EWZ32898.1"/>
    </source>
</evidence>
<keyword evidence="1" id="KW-0812">Transmembrane</keyword>
<keyword evidence="1" id="KW-1133">Transmembrane helix</keyword>
<gene>
    <name evidence="2" type="ORF">FOZG_14407</name>
</gene>
<organism evidence="2">
    <name type="scientific">Fusarium oxysporum Fo47</name>
    <dbReference type="NCBI Taxonomy" id="660027"/>
    <lineage>
        <taxon>Eukaryota</taxon>
        <taxon>Fungi</taxon>
        <taxon>Dikarya</taxon>
        <taxon>Ascomycota</taxon>
        <taxon>Pezizomycotina</taxon>
        <taxon>Sordariomycetes</taxon>
        <taxon>Hypocreomycetidae</taxon>
        <taxon>Hypocreales</taxon>
        <taxon>Nectriaceae</taxon>
        <taxon>Fusarium</taxon>
        <taxon>Fusarium oxysporum species complex</taxon>
    </lineage>
</organism>
<feature type="transmembrane region" description="Helical" evidence="1">
    <location>
        <begin position="406"/>
        <end position="424"/>
    </location>
</feature>
<reference evidence="2" key="2">
    <citation type="submission" date="2012-06" db="EMBL/GenBank/DDBJ databases">
        <title>Annotation of the Genome Sequence of Fusarium oxysporum Fo47.</title>
        <authorList>
            <consortium name="The Broad Institute Genomics Platform"/>
            <person name="Ma L.-J."/>
            <person name="Corby-Kistler H."/>
            <person name="Broz K."/>
            <person name="Gale L.R."/>
            <person name="Jonkers W."/>
            <person name="O'Donnell K."/>
            <person name="Ploetz R."/>
            <person name="Steinberg C."/>
            <person name="Schwartz D.C."/>
            <person name="VanEtten H."/>
            <person name="Zhou S."/>
            <person name="Young S.K."/>
            <person name="Zeng Q."/>
            <person name="Gargeya S."/>
            <person name="Fitzgerald M."/>
            <person name="Abouelleil A."/>
            <person name="Alvarado L."/>
            <person name="Chapman S.B."/>
            <person name="Gainer-Dewar J."/>
            <person name="Goldberg J."/>
            <person name="Griggs A."/>
            <person name="Gujja S."/>
            <person name="Hansen M."/>
            <person name="Howarth C."/>
            <person name="Imamovic A."/>
            <person name="Ireland A."/>
            <person name="Larimer J."/>
            <person name="McCowan C."/>
            <person name="Murphy C."/>
            <person name="Pearson M."/>
            <person name="Poon T.W."/>
            <person name="Priest M."/>
            <person name="Roberts A."/>
            <person name="Saif S."/>
            <person name="Shea T."/>
            <person name="Sykes S."/>
            <person name="Wortman J."/>
            <person name="Nusbaum C."/>
            <person name="Birren B."/>
        </authorList>
    </citation>
    <scope>NUCLEOTIDE SEQUENCE</scope>
    <source>
        <strain evidence="2">Fo47</strain>
    </source>
</reference>
<accession>W9JUF1</accession>